<accession>A0A8X7ZV89</accession>
<dbReference type="EMBL" id="JAAWWB010000010">
    <property type="protein sequence ID" value="KAG6774867.1"/>
    <property type="molecule type" value="Genomic_DNA"/>
</dbReference>
<reference evidence="2" key="1">
    <citation type="journal article" date="2020" name="bioRxiv">
        <title>Hybrid origin of Populus tomentosa Carr. identified through genome sequencing and phylogenomic analysis.</title>
        <authorList>
            <person name="An X."/>
            <person name="Gao K."/>
            <person name="Chen Z."/>
            <person name="Li J."/>
            <person name="Yang X."/>
            <person name="Yang X."/>
            <person name="Zhou J."/>
            <person name="Guo T."/>
            <person name="Zhao T."/>
            <person name="Huang S."/>
            <person name="Miao D."/>
            <person name="Khan W.U."/>
            <person name="Rao P."/>
            <person name="Ye M."/>
            <person name="Lei B."/>
            <person name="Liao W."/>
            <person name="Wang J."/>
            <person name="Ji L."/>
            <person name="Li Y."/>
            <person name="Guo B."/>
            <person name="Mustafa N.S."/>
            <person name="Li S."/>
            <person name="Yun Q."/>
            <person name="Keller S.R."/>
            <person name="Mao J."/>
            <person name="Zhang R."/>
            <person name="Strauss S.H."/>
        </authorList>
    </citation>
    <scope>NUCLEOTIDE SEQUENCE</scope>
    <source>
        <strain evidence="2">GM15</strain>
        <tissue evidence="2">Leaf</tissue>
    </source>
</reference>
<gene>
    <name evidence="2" type="ORF">POTOM_022245</name>
</gene>
<evidence type="ECO:0000256" key="1">
    <source>
        <dbReference type="SAM" id="Phobius"/>
    </source>
</evidence>
<comment type="caution">
    <text evidence="2">The sequence shown here is derived from an EMBL/GenBank/DDBJ whole genome shotgun (WGS) entry which is preliminary data.</text>
</comment>
<dbReference type="AlphaFoldDB" id="A0A8X7ZV89"/>
<protein>
    <submittedName>
        <fullName evidence="2">Uncharacterized protein</fullName>
    </submittedName>
</protein>
<name>A0A8X7ZV89_POPTO</name>
<keyword evidence="1" id="KW-0812">Transmembrane</keyword>
<feature type="transmembrane region" description="Helical" evidence="1">
    <location>
        <begin position="25"/>
        <end position="43"/>
    </location>
</feature>
<organism evidence="2 3">
    <name type="scientific">Populus tomentosa</name>
    <name type="common">Chinese white poplar</name>
    <dbReference type="NCBI Taxonomy" id="118781"/>
    <lineage>
        <taxon>Eukaryota</taxon>
        <taxon>Viridiplantae</taxon>
        <taxon>Streptophyta</taxon>
        <taxon>Embryophyta</taxon>
        <taxon>Tracheophyta</taxon>
        <taxon>Spermatophyta</taxon>
        <taxon>Magnoliopsida</taxon>
        <taxon>eudicotyledons</taxon>
        <taxon>Gunneridae</taxon>
        <taxon>Pentapetalae</taxon>
        <taxon>rosids</taxon>
        <taxon>fabids</taxon>
        <taxon>Malpighiales</taxon>
        <taxon>Salicaceae</taxon>
        <taxon>Saliceae</taxon>
        <taxon>Populus</taxon>
    </lineage>
</organism>
<keyword evidence="1" id="KW-1133">Transmembrane helix</keyword>
<evidence type="ECO:0000313" key="3">
    <source>
        <dbReference type="Proteomes" id="UP000886885"/>
    </source>
</evidence>
<evidence type="ECO:0000313" key="2">
    <source>
        <dbReference type="EMBL" id="KAG6774867.1"/>
    </source>
</evidence>
<keyword evidence="3" id="KW-1185">Reference proteome</keyword>
<keyword evidence="1" id="KW-0472">Membrane</keyword>
<proteinExistence type="predicted"/>
<feature type="transmembrane region" description="Helical" evidence="1">
    <location>
        <begin position="49"/>
        <end position="68"/>
    </location>
</feature>
<dbReference type="Proteomes" id="UP000886885">
    <property type="component" value="Chromosome 5D"/>
</dbReference>
<sequence>MMAVEEMAIWCAMLLPSCSHRLTKWIVPELLSATIFAFLFLGAHHFWDLTSYLGILQLLVAVPAVMNLQQQRILFSLISVQYGLEIIHADKPLCC</sequence>